<feature type="domain" description="GGDEF" evidence="2">
    <location>
        <begin position="210"/>
        <end position="344"/>
    </location>
</feature>
<keyword evidence="3" id="KW-0808">Transferase</keyword>
<keyword evidence="3" id="KW-0548">Nucleotidyltransferase</keyword>
<dbReference type="RefSeq" id="WP_302724259.1">
    <property type="nucleotide sequence ID" value="NZ_JAULRU010000783.1"/>
</dbReference>
<gene>
    <name evidence="3" type="ORF">SCD92_13210</name>
</gene>
<dbReference type="PANTHER" id="PTHR45138:SF24">
    <property type="entry name" value="DIGUANYLATE CYCLASE DGCC-RELATED"/>
    <property type="match status" value="1"/>
</dbReference>
<dbReference type="InterPro" id="IPR029787">
    <property type="entry name" value="Nucleotide_cyclase"/>
</dbReference>
<dbReference type="Gene3D" id="3.30.450.40">
    <property type="match status" value="1"/>
</dbReference>
<dbReference type="InterPro" id="IPR043128">
    <property type="entry name" value="Rev_trsase/Diguanyl_cyclase"/>
</dbReference>
<dbReference type="InterPro" id="IPR000160">
    <property type="entry name" value="GGDEF_dom"/>
</dbReference>
<dbReference type="EMBL" id="JAXAFO010000022">
    <property type="protein sequence ID" value="MDX6850326.1"/>
    <property type="molecule type" value="Genomic_DNA"/>
</dbReference>
<dbReference type="Pfam" id="PF00990">
    <property type="entry name" value="GGDEF"/>
    <property type="match status" value="1"/>
</dbReference>
<dbReference type="SMART" id="SM00267">
    <property type="entry name" value="GGDEF"/>
    <property type="match status" value="1"/>
</dbReference>
<dbReference type="EC" id="2.7.7.65" evidence="1"/>
<dbReference type="InterPro" id="IPR050469">
    <property type="entry name" value="Diguanylate_Cyclase"/>
</dbReference>
<accession>A0ABU4S1G1</accession>
<dbReference type="GO" id="GO:0052621">
    <property type="term" value="F:diguanylate cyclase activity"/>
    <property type="evidence" value="ECO:0007669"/>
    <property type="project" value="UniProtKB-EC"/>
</dbReference>
<dbReference type="Proteomes" id="UP001273505">
    <property type="component" value="Unassembled WGS sequence"/>
</dbReference>
<evidence type="ECO:0000259" key="2">
    <source>
        <dbReference type="PROSITE" id="PS50887"/>
    </source>
</evidence>
<dbReference type="PROSITE" id="PS50887">
    <property type="entry name" value="GGDEF"/>
    <property type="match status" value="1"/>
</dbReference>
<dbReference type="Pfam" id="PF01590">
    <property type="entry name" value="GAF"/>
    <property type="match status" value="1"/>
</dbReference>
<protein>
    <recommendedName>
        <fullName evidence="1">diguanylate cyclase</fullName>
        <ecNumber evidence="1">2.7.7.65</ecNumber>
    </recommendedName>
</protein>
<evidence type="ECO:0000313" key="3">
    <source>
        <dbReference type="EMBL" id="MDX6850326.1"/>
    </source>
</evidence>
<dbReference type="SUPFAM" id="SSF55781">
    <property type="entry name" value="GAF domain-like"/>
    <property type="match status" value="1"/>
</dbReference>
<comment type="caution">
    <text evidence="3">The sequence shown here is derived from an EMBL/GenBank/DDBJ whole genome shotgun (WGS) entry which is preliminary data.</text>
</comment>
<dbReference type="SMART" id="SM00065">
    <property type="entry name" value="GAF"/>
    <property type="match status" value="1"/>
</dbReference>
<dbReference type="InterPro" id="IPR029016">
    <property type="entry name" value="GAF-like_dom_sf"/>
</dbReference>
<evidence type="ECO:0000313" key="4">
    <source>
        <dbReference type="Proteomes" id="UP001273505"/>
    </source>
</evidence>
<organism evidence="3 4">
    <name type="scientific">Gilvimarinus gilvus</name>
    <dbReference type="NCBI Taxonomy" id="3058038"/>
    <lineage>
        <taxon>Bacteria</taxon>
        <taxon>Pseudomonadati</taxon>
        <taxon>Pseudomonadota</taxon>
        <taxon>Gammaproteobacteria</taxon>
        <taxon>Cellvibrionales</taxon>
        <taxon>Cellvibrionaceae</taxon>
        <taxon>Gilvimarinus</taxon>
    </lineage>
</organism>
<sequence length="347" mass="38889">MKKPSERSDEAERLKELYSLDILFTPSEERFDRITRLAKKVFDVPIVLVSLVGESCQWFKSNQGLVADRTSREVSFCAHAVYNDEILIVPNACQHEDFADNPLVIGEPNIRFYAGCPIRHDGYPIGTLCLIDTQPRALTADQTDMLESISHWVEAEIKVTAMGDVQKQLIAELGESRRDAMQDPMTKTWNRMGLDVLFGREINYAKHSRQPLTLMLVDIDRFKEVNDKYGHIVGDQVLKEIVARIRAAVRPEDIVSRFGGDEFVVLATNCSEASARNMAERIVESIDAKPIRAAEHDISVTLSIGLTSQRVTAQTSQKCLSQLADKALYQAKSSGRNQVCAVTSEDD</sequence>
<evidence type="ECO:0000256" key="1">
    <source>
        <dbReference type="ARBA" id="ARBA00012528"/>
    </source>
</evidence>
<keyword evidence="4" id="KW-1185">Reference proteome</keyword>
<proteinExistence type="predicted"/>
<dbReference type="NCBIfam" id="TIGR00254">
    <property type="entry name" value="GGDEF"/>
    <property type="match status" value="1"/>
</dbReference>
<dbReference type="CDD" id="cd01949">
    <property type="entry name" value="GGDEF"/>
    <property type="match status" value="1"/>
</dbReference>
<dbReference type="InterPro" id="IPR003018">
    <property type="entry name" value="GAF"/>
</dbReference>
<name>A0ABU4S1G1_9GAMM</name>
<dbReference type="SUPFAM" id="SSF55073">
    <property type="entry name" value="Nucleotide cyclase"/>
    <property type="match status" value="1"/>
</dbReference>
<reference evidence="3 4" key="1">
    <citation type="submission" date="2023-11" db="EMBL/GenBank/DDBJ databases">
        <title>Gilvimarinus fulvus sp. nov., isolated from the surface of Kelp.</title>
        <authorList>
            <person name="Sun Y.Y."/>
            <person name="Gong Y."/>
            <person name="Du Z.J."/>
        </authorList>
    </citation>
    <scope>NUCLEOTIDE SEQUENCE [LARGE SCALE GENOMIC DNA]</scope>
    <source>
        <strain evidence="3 4">SDUM040013</strain>
    </source>
</reference>
<dbReference type="PANTHER" id="PTHR45138">
    <property type="entry name" value="REGULATORY COMPONENTS OF SENSORY TRANSDUCTION SYSTEM"/>
    <property type="match status" value="1"/>
</dbReference>
<dbReference type="Gene3D" id="3.30.70.270">
    <property type="match status" value="1"/>
</dbReference>